<dbReference type="SMART" id="SM00225">
    <property type="entry name" value="BTB"/>
    <property type="match status" value="1"/>
</dbReference>
<dbReference type="InterPro" id="IPR011333">
    <property type="entry name" value="SKP1/BTB/POZ_sf"/>
</dbReference>
<dbReference type="OrthoDB" id="2311693at2759"/>
<organism evidence="2 3">
    <name type="scientific">Daphnia pulex</name>
    <name type="common">Water flea</name>
    <dbReference type="NCBI Taxonomy" id="6669"/>
    <lineage>
        <taxon>Eukaryota</taxon>
        <taxon>Metazoa</taxon>
        <taxon>Ecdysozoa</taxon>
        <taxon>Arthropoda</taxon>
        <taxon>Crustacea</taxon>
        <taxon>Branchiopoda</taxon>
        <taxon>Diplostraca</taxon>
        <taxon>Cladocera</taxon>
        <taxon>Anomopoda</taxon>
        <taxon>Daphniidae</taxon>
        <taxon>Daphnia</taxon>
    </lineage>
</organism>
<dbReference type="Proteomes" id="UP000000305">
    <property type="component" value="Unassembled WGS sequence"/>
</dbReference>
<dbReference type="HOGENOM" id="CLU_102326_0_0_1"/>
<name>E9GCG1_DAPPU</name>
<sequence length="233" mass="27334">MEYQKEELFFAYITAEHFDKDRITKPVIHVTCSKHKRFGLKVEDVYCSLHEPKQWYKMEPKKSNENAEILQHFTVQFETLDFNYQRDIHITFDIKTISTIGNYYYELMDENWCKDLWAAAKNKNLTDVEIFVGTSKLMEAHRVILSARSPVLNSSLISSTEKSIVTFEAEFDFDTVKYFLNFLYTGRLKVCPKVKQMSQLADMYEVETLKNICQVLSASPPDAEQVTNYLLEL</sequence>
<keyword evidence="3" id="KW-1185">Reference proteome</keyword>
<reference evidence="2 3" key="1">
    <citation type="journal article" date="2011" name="Science">
        <title>The ecoresponsive genome of Daphnia pulex.</title>
        <authorList>
            <person name="Colbourne J.K."/>
            <person name="Pfrender M.E."/>
            <person name="Gilbert D."/>
            <person name="Thomas W.K."/>
            <person name="Tucker A."/>
            <person name="Oakley T.H."/>
            <person name="Tokishita S."/>
            <person name="Aerts A."/>
            <person name="Arnold G.J."/>
            <person name="Basu M.K."/>
            <person name="Bauer D.J."/>
            <person name="Caceres C.E."/>
            <person name="Carmel L."/>
            <person name="Casola C."/>
            <person name="Choi J.H."/>
            <person name="Detter J.C."/>
            <person name="Dong Q."/>
            <person name="Dusheyko S."/>
            <person name="Eads B.D."/>
            <person name="Frohlich T."/>
            <person name="Geiler-Samerotte K.A."/>
            <person name="Gerlach D."/>
            <person name="Hatcher P."/>
            <person name="Jogdeo S."/>
            <person name="Krijgsveld J."/>
            <person name="Kriventseva E.V."/>
            <person name="Kultz D."/>
            <person name="Laforsch C."/>
            <person name="Lindquist E."/>
            <person name="Lopez J."/>
            <person name="Manak J.R."/>
            <person name="Muller J."/>
            <person name="Pangilinan J."/>
            <person name="Patwardhan R.P."/>
            <person name="Pitluck S."/>
            <person name="Pritham E.J."/>
            <person name="Rechtsteiner A."/>
            <person name="Rho M."/>
            <person name="Rogozin I.B."/>
            <person name="Sakarya O."/>
            <person name="Salamov A."/>
            <person name="Schaack S."/>
            <person name="Shapiro H."/>
            <person name="Shiga Y."/>
            <person name="Skalitzky C."/>
            <person name="Smith Z."/>
            <person name="Souvorov A."/>
            <person name="Sung W."/>
            <person name="Tang Z."/>
            <person name="Tsuchiya D."/>
            <person name="Tu H."/>
            <person name="Vos H."/>
            <person name="Wang M."/>
            <person name="Wolf Y.I."/>
            <person name="Yamagata H."/>
            <person name="Yamada T."/>
            <person name="Ye Y."/>
            <person name="Shaw J.R."/>
            <person name="Andrews J."/>
            <person name="Crease T.J."/>
            <person name="Tang H."/>
            <person name="Lucas S.M."/>
            <person name="Robertson H.M."/>
            <person name="Bork P."/>
            <person name="Koonin E.V."/>
            <person name="Zdobnov E.M."/>
            <person name="Grigoriev I.V."/>
            <person name="Lynch M."/>
            <person name="Boore J.L."/>
        </authorList>
    </citation>
    <scope>NUCLEOTIDE SEQUENCE [LARGE SCALE GENOMIC DNA]</scope>
</reference>
<dbReference type="PANTHER" id="PTHR24410">
    <property type="entry name" value="HL07962P-RELATED"/>
    <property type="match status" value="1"/>
</dbReference>
<dbReference type="PhylomeDB" id="E9GCG1"/>
<accession>E9GCG1</accession>
<evidence type="ECO:0000313" key="3">
    <source>
        <dbReference type="Proteomes" id="UP000000305"/>
    </source>
</evidence>
<dbReference type="KEGG" id="dpx:DAPPUDRAFT_316294"/>
<proteinExistence type="predicted"/>
<protein>
    <recommendedName>
        <fullName evidence="1">BTB domain-containing protein</fullName>
    </recommendedName>
</protein>
<evidence type="ECO:0000313" key="2">
    <source>
        <dbReference type="EMBL" id="EFX82551.1"/>
    </source>
</evidence>
<dbReference type="SUPFAM" id="SSF54695">
    <property type="entry name" value="POZ domain"/>
    <property type="match status" value="1"/>
</dbReference>
<dbReference type="InterPro" id="IPR051481">
    <property type="entry name" value="BTB-POZ/Galectin-3-binding"/>
</dbReference>
<evidence type="ECO:0000259" key="1">
    <source>
        <dbReference type="PROSITE" id="PS50097"/>
    </source>
</evidence>
<dbReference type="PROSITE" id="PS50097">
    <property type="entry name" value="BTB"/>
    <property type="match status" value="1"/>
</dbReference>
<gene>
    <name evidence="2" type="ORF">DAPPUDRAFT_316294</name>
</gene>
<dbReference type="Gene3D" id="3.30.710.10">
    <property type="entry name" value="Potassium Channel Kv1.1, Chain A"/>
    <property type="match status" value="1"/>
</dbReference>
<dbReference type="InterPro" id="IPR000210">
    <property type="entry name" value="BTB/POZ_dom"/>
</dbReference>
<feature type="domain" description="BTB" evidence="1">
    <location>
        <begin position="126"/>
        <end position="192"/>
    </location>
</feature>
<dbReference type="EMBL" id="GL732539">
    <property type="protein sequence ID" value="EFX82551.1"/>
    <property type="molecule type" value="Genomic_DNA"/>
</dbReference>
<dbReference type="InParanoid" id="E9GCG1"/>
<dbReference type="PANTHER" id="PTHR24410:SF23">
    <property type="entry name" value="BTB DOMAIN-CONTAINING PROTEIN-RELATED"/>
    <property type="match status" value="1"/>
</dbReference>
<dbReference type="AlphaFoldDB" id="E9GCG1"/>
<dbReference type="Pfam" id="PF00651">
    <property type="entry name" value="BTB"/>
    <property type="match status" value="1"/>
</dbReference>